<evidence type="ECO:0000259" key="8">
    <source>
        <dbReference type="PROSITE" id="PS00715"/>
    </source>
</evidence>
<dbReference type="GO" id="GO:0006352">
    <property type="term" value="P:DNA-templated transcription initiation"/>
    <property type="evidence" value="ECO:0007669"/>
    <property type="project" value="InterPro"/>
</dbReference>
<dbReference type="PRINTS" id="PR00046">
    <property type="entry name" value="SIGMA70FCT"/>
</dbReference>
<dbReference type="InterPro" id="IPR013249">
    <property type="entry name" value="RNA_pol_sigma70_r4_t2"/>
</dbReference>
<dbReference type="STRING" id="290054.SAMN02745114_01675"/>
<comment type="similarity">
    <text evidence="1">Belongs to the sigma-70 factor family.</text>
</comment>
<dbReference type="InterPro" id="IPR000943">
    <property type="entry name" value="RNA_pol_sigma70"/>
</dbReference>
<dbReference type="Proteomes" id="UP000190657">
    <property type="component" value="Unassembled WGS sequence"/>
</dbReference>
<gene>
    <name evidence="9" type="ORF">SAMN02745114_01675</name>
</gene>
<dbReference type="SUPFAM" id="SSF88946">
    <property type="entry name" value="Sigma2 domain of RNA polymerase sigma factors"/>
    <property type="match status" value="1"/>
</dbReference>
<evidence type="ECO:0000256" key="7">
    <source>
        <dbReference type="ARBA" id="ARBA00024701"/>
    </source>
</evidence>
<dbReference type="InterPro" id="IPR016371">
    <property type="entry name" value="RNA_pol_sigma-H_factor"/>
</dbReference>
<dbReference type="Gene3D" id="1.10.10.10">
    <property type="entry name" value="Winged helix-like DNA-binding domain superfamily/Winged helix DNA-binding domain"/>
    <property type="match status" value="1"/>
</dbReference>
<evidence type="ECO:0000256" key="2">
    <source>
        <dbReference type="ARBA" id="ARBA00021245"/>
    </source>
</evidence>
<dbReference type="InterPro" id="IPR016032">
    <property type="entry name" value="Sig_transdc_resp-reg_C-effctor"/>
</dbReference>
<dbReference type="InterPro" id="IPR007627">
    <property type="entry name" value="RNA_pol_sigma70_r2"/>
</dbReference>
<dbReference type="AlphaFoldDB" id="A0A1T4NQA0"/>
<dbReference type="Pfam" id="PF08281">
    <property type="entry name" value="Sigma70_r4_2"/>
    <property type="match status" value="1"/>
</dbReference>
<reference evidence="9 10" key="1">
    <citation type="submission" date="2017-02" db="EMBL/GenBank/DDBJ databases">
        <authorList>
            <person name="Peterson S.W."/>
        </authorList>
    </citation>
    <scope>NUCLEOTIDE SEQUENCE [LARGE SCALE GENOMIC DNA]</scope>
    <source>
        <strain evidence="9 10">ATCC 51222</strain>
    </source>
</reference>
<dbReference type="EMBL" id="FUWW01000027">
    <property type="protein sequence ID" value="SJZ81491.1"/>
    <property type="molecule type" value="Genomic_DNA"/>
</dbReference>
<dbReference type="PROSITE" id="PS00715">
    <property type="entry name" value="SIGMA70_1"/>
    <property type="match status" value="1"/>
</dbReference>
<evidence type="ECO:0000313" key="9">
    <source>
        <dbReference type="EMBL" id="SJZ81491.1"/>
    </source>
</evidence>
<proteinExistence type="inferred from homology"/>
<dbReference type="InterPro" id="IPR013325">
    <property type="entry name" value="RNA_pol_sigma_r2"/>
</dbReference>
<protein>
    <recommendedName>
        <fullName evidence="2">RNA polymerase sigma factor SigS</fullName>
    </recommendedName>
</protein>
<evidence type="ECO:0000256" key="3">
    <source>
        <dbReference type="ARBA" id="ARBA00023015"/>
    </source>
</evidence>
<evidence type="ECO:0000256" key="6">
    <source>
        <dbReference type="ARBA" id="ARBA00023163"/>
    </source>
</evidence>
<dbReference type="InterPro" id="IPR014284">
    <property type="entry name" value="RNA_pol_sigma-70_dom"/>
</dbReference>
<dbReference type="GO" id="GO:0016987">
    <property type="term" value="F:sigma factor activity"/>
    <property type="evidence" value="ECO:0007669"/>
    <property type="project" value="UniProtKB-KW"/>
</dbReference>
<dbReference type="SUPFAM" id="SSF46894">
    <property type="entry name" value="C-terminal effector domain of the bipartite response regulators"/>
    <property type="match status" value="1"/>
</dbReference>
<feature type="domain" description="RNA polymerase sigma-70" evidence="8">
    <location>
        <begin position="49"/>
        <end position="62"/>
    </location>
</feature>
<dbReference type="RefSeq" id="WP_078769098.1">
    <property type="nucleotide sequence ID" value="NZ_FUWW01000027.1"/>
</dbReference>
<dbReference type="PANTHER" id="PTHR30385">
    <property type="entry name" value="SIGMA FACTOR F FLAGELLAR"/>
    <property type="match status" value="1"/>
</dbReference>
<keyword evidence="4" id="KW-0731">Sigma factor</keyword>
<comment type="function">
    <text evidence="7">Sigma factors are initiation factors that promote the attachment of RNA polymerase to specific initiation sites and are then released. Sigma-S contributes to the protection against external stress, thus playing a role in cellular fitness and survival.</text>
</comment>
<sequence length="187" mass="21155">MADINKKSDKELLTLRRNENVTNELINRYKPIVEAIAMKYINSPLEKDDLVQEGMIGLLAAINSYREEKGASFSTYAGHCINNSIQSALKKVSRLKDIPQSNIVSLEEDYINDVVHLSAEDEYLAKESVSTLSTVLYEELSSFENEVLRLYIVGCSYSEIAEKLDKNTKAIDNAIQRIRKKLEGVTF</sequence>
<evidence type="ECO:0000256" key="4">
    <source>
        <dbReference type="ARBA" id="ARBA00023082"/>
    </source>
</evidence>
<dbReference type="GO" id="GO:0003677">
    <property type="term" value="F:DNA binding"/>
    <property type="evidence" value="ECO:0007669"/>
    <property type="project" value="UniProtKB-KW"/>
</dbReference>
<dbReference type="Pfam" id="PF04542">
    <property type="entry name" value="Sigma70_r2"/>
    <property type="match status" value="1"/>
</dbReference>
<dbReference type="NCBIfam" id="TIGR02937">
    <property type="entry name" value="sigma70-ECF"/>
    <property type="match status" value="1"/>
</dbReference>
<keyword evidence="10" id="KW-1185">Reference proteome</keyword>
<organism evidence="9 10">
    <name type="scientific">Eubacterium coprostanoligenes</name>
    <dbReference type="NCBI Taxonomy" id="290054"/>
    <lineage>
        <taxon>Bacteria</taxon>
        <taxon>Bacillati</taxon>
        <taxon>Bacillota</taxon>
        <taxon>Clostridia</taxon>
        <taxon>Eubacteriales</taxon>
        <taxon>Eubacteriaceae</taxon>
        <taxon>Eubacterium</taxon>
    </lineage>
</organism>
<keyword evidence="6" id="KW-0804">Transcription</keyword>
<name>A0A1T4NQA0_9FIRM</name>
<accession>A0A1T4NQA0</accession>
<evidence type="ECO:0000313" key="10">
    <source>
        <dbReference type="Proteomes" id="UP000190657"/>
    </source>
</evidence>
<evidence type="ECO:0000256" key="1">
    <source>
        <dbReference type="ARBA" id="ARBA00007788"/>
    </source>
</evidence>
<evidence type="ECO:0000256" key="5">
    <source>
        <dbReference type="ARBA" id="ARBA00023125"/>
    </source>
</evidence>
<dbReference type="Gene3D" id="1.20.120.1810">
    <property type="match status" value="1"/>
</dbReference>
<dbReference type="InterPro" id="IPR036388">
    <property type="entry name" value="WH-like_DNA-bd_sf"/>
</dbReference>
<dbReference type="PIRSF" id="PIRSF002939">
    <property type="entry name" value="RNA_polymerase_sigma-H_factor"/>
    <property type="match status" value="1"/>
</dbReference>
<dbReference type="PANTHER" id="PTHR30385:SF1">
    <property type="entry name" value="RNA POLYMERASE SIGMA-H FACTOR"/>
    <property type="match status" value="1"/>
</dbReference>
<keyword evidence="5" id="KW-0238">DNA-binding</keyword>
<keyword evidence="3" id="KW-0805">Transcription regulation</keyword>
<dbReference type="OrthoDB" id="9783788at2"/>